<dbReference type="PANTHER" id="PTHR14440">
    <property type="entry name" value="DNA-DIRECTED RNA POLYMERASE I SUBUNIT RPA49"/>
    <property type="match status" value="1"/>
</dbReference>
<evidence type="ECO:0000313" key="7">
    <source>
        <dbReference type="Proteomes" id="UP000823941"/>
    </source>
</evidence>
<comment type="caution">
    <text evidence="6">The sequence shown here is derived from an EMBL/GenBank/DDBJ whole genome shotgun (WGS) entry which is preliminary data.</text>
</comment>
<dbReference type="Pfam" id="PF06870">
    <property type="entry name" value="RNA_pol_I_A49"/>
    <property type="match status" value="1"/>
</dbReference>
<evidence type="ECO:0000256" key="4">
    <source>
        <dbReference type="ARBA" id="ARBA00023163"/>
    </source>
</evidence>
<evidence type="ECO:0008006" key="8">
    <source>
        <dbReference type="Google" id="ProtNLM"/>
    </source>
</evidence>
<dbReference type="InterPro" id="IPR009668">
    <property type="entry name" value="RNA_pol-assoc_fac_A49-like"/>
</dbReference>
<evidence type="ECO:0000256" key="1">
    <source>
        <dbReference type="ARBA" id="ARBA00004604"/>
    </source>
</evidence>
<keyword evidence="5" id="KW-0539">Nucleus</keyword>
<organism evidence="6 7">
    <name type="scientific">Plutella xylostella</name>
    <name type="common">Diamondback moth</name>
    <name type="synonym">Plutella maculipennis</name>
    <dbReference type="NCBI Taxonomy" id="51655"/>
    <lineage>
        <taxon>Eukaryota</taxon>
        <taxon>Metazoa</taxon>
        <taxon>Ecdysozoa</taxon>
        <taxon>Arthropoda</taxon>
        <taxon>Hexapoda</taxon>
        <taxon>Insecta</taxon>
        <taxon>Pterygota</taxon>
        <taxon>Neoptera</taxon>
        <taxon>Endopterygota</taxon>
        <taxon>Lepidoptera</taxon>
        <taxon>Glossata</taxon>
        <taxon>Ditrysia</taxon>
        <taxon>Yponomeutoidea</taxon>
        <taxon>Plutellidae</taxon>
        <taxon>Plutella</taxon>
    </lineage>
</organism>
<evidence type="ECO:0000256" key="2">
    <source>
        <dbReference type="ARBA" id="ARBA00009430"/>
    </source>
</evidence>
<dbReference type="EMBL" id="JAHIBW010000011">
    <property type="protein sequence ID" value="KAG7306819.1"/>
    <property type="molecule type" value="Genomic_DNA"/>
</dbReference>
<accession>A0ABQ7QP43</accession>
<keyword evidence="3" id="KW-0240">DNA-directed RNA polymerase</keyword>
<proteinExistence type="inferred from homology"/>
<reference evidence="6 7" key="1">
    <citation type="submission" date="2021-06" db="EMBL/GenBank/DDBJ databases">
        <title>A haploid diamondback moth (Plutella xylostella L.) genome assembly resolves 31 chromosomes and identifies a diamide resistance mutation.</title>
        <authorList>
            <person name="Ward C.M."/>
            <person name="Perry K.D."/>
            <person name="Baker G."/>
            <person name="Powis K."/>
            <person name="Heckel D.G."/>
            <person name="Baxter S.W."/>
        </authorList>
    </citation>
    <scope>NUCLEOTIDE SEQUENCE [LARGE SCALE GENOMIC DNA]</scope>
    <source>
        <strain evidence="6 7">LV</strain>
        <tissue evidence="6">Single pupa</tissue>
    </source>
</reference>
<gene>
    <name evidence="6" type="ORF">JYU34_008264</name>
</gene>
<comment type="subcellular location">
    <subcellularLocation>
        <location evidence="1">Nucleus</location>
        <location evidence="1">Nucleolus</location>
    </subcellularLocation>
</comment>
<keyword evidence="4" id="KW-0804">Transcription</keyword>
<sequence>MKLRIDEVVPKGDTCPVLVNFLNGSVTENFTTAKCYTFQDENTGKKTIATEIDKIVYYGEEEDDGLEQTFLVARNKNTGKVRLIEAGAVNIKPYFHREKPSELLDTSAIELSRKFGSKKSKQKMEHKERLKVDTKTVTEQMEKVTKTITAEKADLTAYLVENSDEFYVPPINKDAVEVHDVYDLDQILSPEQLEKVLSEIDGKDYALEYHPFIKDIVSDRTLDSKEIALGLYASALFNIYSMNSRDIAKKSFSISAISPTLNEIVLMNFCQQAPGKPRARPAMYRDKTICHAIVLCLLLNKFKLDLEMLATKMKISPTTVVAKARACLATVTVSGQKKVAVLKLPLPSNKAFRRKSAKF</sequence>
<dbReference type="Proteomes" id="UP000823941">
    <property type="component" value="Chromosome 11"/>
</dbReference>
<comment type="similarity">
    <text evidence="2">Belongs to the eukaryotic RPA49/POLR1E RNA polymerase subunit family.</text>
</comment>
<protein>
    <recommendedName>
        <fullName evidence="8">DNA-directed RNA polymerase I subunit RPA49</fullName>
    </recommendedName>
</protein>
<evidence type="ECO:0000256" key="5">
    <source>
        <dbReference type="ARBA" id="ARBA00023242"/>
    </source>
</evidence>
<evidence type="ECO:0000256" key="3">
    <source>
        <dbReference type="ARBA" id="ARBA00022478"/>
    </source>
</evidence>
<name>A0ABQ7QP43_PLUXY</name>
<evidence type="ECO:0000313" key="6">
    <source>
        <dbReference type="EMBL" id="KAG7306819.1"/>
    </source>
</evidence>
<keyword evidence="7" id="KW-1185">Reference proteome</keyword>